<reference evidence="1 2" key="1">
    <citation type="submission" date="2020-08" db="EMBL/GenBank/DDBJ databases">
        <title>Genomic Encyclopedia of Type Strains, Phase IV (KMG-V): Genome sequencing to study the core and pangenomes of soil and plant-associated prokaryotes.</title>
        <authorList>
            <person name="Whitman W."/>
        </authorList>
    </citation>
    <scope>NUCLEOTIDE SEQUENCE [LARGE SCALE GENOMIC DNA]</scope>
    <source>
        <strain evidence="1 2">SEMIA 402</strain>
    </source>
</reference>
<organism evidence="1 2">
    <name type="scientific">Rhizobium mongolense</name>
    <dbReference type="NCBI Taxonomy" id="57676"/>
    <lineage>
        <taxon>Bacteria</taxon>
        <taxon>Pseudomonadati</taxon>
        <taxon>Pseudomonadota</taxon>
        <taxon>Alphaproteobacteria</taxon>
        <taxon>Hyphomicrobiales</taxon>
        <taxon>Rhizobiaceae</taxon>
        <taxon>Rhizobium/Agrobacterium group</taxon>
        <taxon>Rhizobium</taxon>
    </lineage>
</organism>
<dbReference type="AlphaFoldDB" id="A0A7W6RR66"/>
<dbReference type="EMBL" id="JACIGM010000009">
    <property type="protein sequence ID" value="MBB4276408.1"/>
    <property type="molecule type" value="Genomic_DNA"/>
</dbReference>
<evidence type="ECO:0000313" key="2">
    <source>
        <dbReference type="Proteomes" id="UP000533641"/>
    </source>
</evidence>
<proteinExistence type="predicted"/>
<evidence type="ECO:0000313" key="1">
    <source>
        <dbReference type="EMBL" id="MBB4276408.1"/>
    </source>
</evidence>
<protein>
    <submittedName>
        <fullName evidence="1">Uncharacterized protein</fullName>
    </submittedName>
</protein>
<accession>A0A7W6RR66</accession>
<sequence length="48" mass="5385">MGNGRDVTVAVAKQIQIARRPKRIGDPGTKSIAPFRMKWSRCDDTLSR</sequence>
<name>A0A7W6RR66_9HYPH</name>
<gene>
    <name evidence="1" type="ORF">GGE12_004205</name>
</gene>
<dbReference type="Proteomes" id="UP000533641">
    <property type="component" value="Unassembled WGS sequence"/>
</dbReference>
<comment type="caution">
    <text evidence="1">The sequence shown here is derived from an EMBL/GenBank/DDBJ whole genome shotgun (WGS) entry which is preliminary data.</text>
</comment>